<dbReference type="InterPro" id="IPR024983">
    <property type="entry name" value="CHAT_dom"/>
</dbReference>
<accession>A0A1R4H9G9</accession>
<dbReference type="RefSeq" id="WP_087143610.1">
    <property type="nucleotide sequence ID" value="NZ_FUKI01000110.1"/>
</dbReference>
<feature type="chain" id="PRO_5012751741" description="CHAT domain-containing protein" evidence="1">
    <location>
        <begin position="22"/>
        <end position="780"/>
    </location>
</feature>
<feature type="signal peptide" evidence="1">
    <location>
        <begin position="1"/>
        <end position="21"/>
    </location>
</feature>
<proteinExistence type="predicted"/>
<evidence type="ECO:0000313" key="3">
    <source>
        <dbReference type="EMBL" id="SJM92908.1"/>
    </source>
</evidence>
<reference evidence="4" key="1">
    <citation type="submission" date="2017-02" db="EMBL/GenBank/DDBJ databases">
        <authorList>
            <person name="Daims H."/>
        </authorList>
    </citation>
    <scope>NUCLEOTIDE SEQUENCE [LARGE SCALE GENOMIC DNA]</scope>
</reference>
<gene>
    <name evidence="3" type="ORF">CRENPOLYSF1_350018</name>
</gene>
<organism evidence="3 4">
    <name type="scientific">Crenothrix polyspora</name>
    <dbReference type="NCBI Taxonomy" id="360316"/>
    <lineage>
        <taxon>Bacteria</taxon>
        <taxon>Pseudomonadati</taxon>
        <taxon>Pseudomonadota</taxon>
        <taxon>Gammaproteobacteria</taxon>
        <taxon>Methylococcales</taxon>
        <taxon>Crenotrichaceae</taxon>
        <taxon>Crenothrix</taxon>
    </lineage>
</organism>
<dbReference type="OrthoDB" id="5558589at2"/>
<dbReference type="AlphaFoldDB" id="A0A1R4H9G9"/>
<dbReference type="InterPro" id="IPR019734">
    <property type="entry name" value="TPR_rpt"/>
</dbReference>
<feature type="domain" description="CHAT" evidence="2">
    <location>
        <begin position="451"/>
        <end position="778"/>
    </location>
</feature>
<dbReference type="PANTHER" id="PTHR10098">
    <property type="entry name" value="RAPSYN-RELATED"/>
    <property type="match status" value="1"/>
</dbReference>
<dbReference type="Proteomes" id="UP000195667">
    <property type="component" value="Unassembled WGS sequence"/>
</dbReference>
<dbReference type="SMART" id="SM00028">
    <property type="entry name" value="TPR"/>
    <property type="match status" value="4"/>
</dbReference>
<dbReference type="SUPFAM" id="SSF48452">
    <property type="entry name" value="TPR-like"/>
    <property type="match status" value="2"/>
</dbReference>
<evidence type="ECO:0000259" key="2">
    <source>
        <dbReference type="Pfam" id="PF12770"/>
    </source>
</evidence>
<keyword evidence="4" id="KW-1185">Reference proteome</keyword>
<keyword evidence="1" id="KW-0732">Signal</keyword>
<dbReference type="Pfam" id="PF12770">
    <property type="entry name" value="CHAT"/>
    <property type="match status" value="1"/>
</dbReference>
<name>A0A1R4H9G9_9GAMM</name>
<dbReference type="Gene3D" id="1.25.40.10">
    <property type="entry name" value="Tetratricopeptide repeat domain"/>
    <property type="match status" value="2"/>
</dbReference>
<protein>
    <recommendedName>
        <fullName evidence="2">CHAT domain-containing protein</fullName>
    </recommendedName>
</protein>
<sequence length="780" mass="86978">MKKLFILWAILTFASLGQVNAALKQHSVSTETLLRQGSSLQSAGYYLDAQTAYKAALIQAEQQHDFTGQALAKSALGYSTYLLHRPEQAQPILEQSMALAKRIKNNDLITIIKYYSGLIAQSRNLTPQAQVYLQQALTEATQVHNVELMVRCYLALAQISQSLTEFKQHQQRALSNINQLEPSAITGELRLMLAEQWLEHPLLAALTLHNGADYQRLATLYQQLTLAFAQLPAEHHRSIAQYYGLLGRVYESQQRTTEALTLTQTALEHLQTINADDLKVFYNWQAARLYTTLQQRDAAIDSYRRAISAMQNIRQDIPVTYQNGKSSFLQVFGPLYRGAITLLLQQSTAKETESNKLLLEEVIGLMERLKQTELEDFFKDRCLLTDIQVNAKQPQGDKTAVFYPIILTDRIEVLLNIGDRLYQHTVNVTGDHLDSTIRAFVRYLREGQEDQQAAQQLYAWLIKPLEQQLKDYAIDTLVYIPDGSLRLLPLGSLHDGQHYVIENYAITTTPSLAAASARVKTLANKTLLVGLSQPGPDVVAQLPEKLLTQLRGEALVDRGLSHLNKSVTVRSVAARLRNAVSPASLMPSTRNVQEIMQSLALPGVKIEIDTLAANLPSQVMFNQNYTLKNFDSAVKQSNYGVVHIASHGFFGSSSDDSFIMTYDKLLGIDHLETLLKDRSLAHPIDLLVLSACQTAEGDDRAPLGLSGIALKAKAKNALGSLWPISDDAAVKLMQTFYDGFMQQGLTKAKALQQAQLQLLQDKEFSHPFYWAPFILVGNGG</sequence>
<dbReference type="InterPro" id="IPR011990">
    <property type="entry name" value="TPR-like_helical_dom_sf"/>
</dbReference>
<evidence type="ECO:0000256" key="1">
    <source>
        <dbReference type="SAM" id="SignalP"/>
    </source>
</evidence>
<evidence type="ECO:0000313" key="4">
    <source>
        <dbReference type="Proteomes" id="UP000195667"/>
    </source>
</evidence>
<dbReference type="EMBL" id="FUKI01000110">
    <property type="protein sequence ID" value="SJM92908.1"/>
    <property type="molecule type" value="Genomic_DNA"/>
</dbReference>